<dbReference type="Pfam" id="PF00128">
    <property type="entry name" value="Alpha-amylase"/>
    <property type="match status" value="1"/>
</dbReference>
<proteinExistence type="predicted"/>
<evidence type="ECO:0000256" key="2">
    <source>
        <dbReference type="ARBA" id="ARBA00023295"/>
    </source>
</evidence>
<dbReference type="PANTHER" id="PTHR10357">
    <property type="entry name" value="ALPHA-AMYLASE FAMILY MEMBER"/>
    <property type="match status" value="1"/>
</dbReference>
<dbReference type="GO" id="GO:0005975">
    <property type="term" value="P:carbohydrate metabolic process"/>
    <property type="evidence" value="ECO:0007669"/>
    <property type="project" value="InterPro"/>
</dbReference>
<gene>
    <name evidence="4" type="ORF">GWP43_05635</name>
</gene>
<protein>
    <submittedName>
        <fullName evidence="4">Glycoside hydrolase family 13 protein</fullName>
    </submittedName>
</protein>
<dbReference type="Proteomes" id="UP000464374">
    <property type="component" value="Chromosome"/>
</dbReference>
<dbReference type="InterPro" id="IPR004185">
    <property type="entry name" value="Glyco_hydro_13_lg-like_dom"/>
</dbReference>
<dbReference type="AlphaFoldDB" id="A0A6P1Y267"/>
<evidence type="ECO:0000259" key="3">
    <source>
        <dbReference type="SMART" id="SM00642"/>
    </source>
</evidence>
<dbReference type="Gene3D" id="2.60.40.10">
    <property type="entry name" value="Immunoglobulins"/>
    <property type="match status" value="1"/>
</dbReference>
<keyword evidence="1 4" id="KW-0378">Hydrolase</keyword>
<evidence type="ECO:0000256" key="1">
    <source>
        <dbReference type="ARBA" id="ARBA00022801"/>
    </source>
</evidence>
<dbReference type="CDD" id="cd02857">
    <property type="entry name" value="E_set_CDase_PDE_N"/>
    <property type="match status" value="1"/>
</dbReference>
<feature type="domain" description="Glycosyl hydrolase family 13 catalytic" evidence="3">
    <location>
        <begin position="150"/>
        <end position="530"/>
    </location>
</feature>
<dbReference type="InterPro" id="IPR017853">
    <property type="entry name" value="GH"/>
</dbReference>
<dbReference type="SMART" id="SM00642">
    <property type="entry name" value="Aamy"/>
    <property type="match status" value="1"/>
</dbReference>
<dbReference type="InterPro" id="IPR013783">
    <property type="entry name" value="Ig-like_fold"/>
</dbReference>
<dbReference type="InterPro" id="IPR045857">
    <property type="entry name" value="O16G_dom_2"/>
</dbReference>
<evidence type="ECO:0000313" key="4">
    <source>
        <dbReference type="EMBL" id="QHX43012.1"/>
    </source>
</evidence>
<dbReference type="Gene3D" id="3.90.400.10">
    <property type="entry name" value="Oligo-1,6-glucosidase, Domain 2"/>
    <property type="match status" value="1"/>
</dbReference>
<dbReference type="KEGG" id="trz:GWP43_05635"/>
<dbReference type="CDD" id="cd11338">
    <property type="entry name" value="AmyAc_CMD"/>
    <property type="match status" value="1"/>
</dbReference>
<dbReference type="RefSeq" id="WP_162663348.1">
    <property type="nucleotide sequence ID" value="NZ_CP048020.1"/>
</dbReference>
<dbReference type="EMBL" id="CP048020">
    <property type="protein sequence ID" value="QHX43012.1"/>
    <property type="molecule type" value="Genomic_DNA"/>
</dbReference>
<sequence length="635" mass="72526">MQFSAIEHRSTDNFCYPLNENELMIGIKTGSDIRRVFIVYGDPFDGSVTPDGWAWEGKRQEITRKKDLPYHTWWQATVMLPYGRCKYCFELHGQDEGDVRYCLENGFYTADELVTLRRITGNFPGFEFPWLDGAECVRVPDWVPRTVWYQIFPDRFCRDTSSQKPNDLPWPAAKDVVTNNEHYGGTLRGITEKLGYLADLNITGLYLNPVNASPSVHKYDTSDYLNIDPAFGSADDLHTLVKEAHARGIKVMLDGVFNHCGWDFALWQDVVRNGKVSPYFDWFIVQEWPFETVVEPECEAVASRSRPSGTNGKSGKYSTFAYVDTMPKLNTNNPAVVDYLLNVCETWVRSYDIDGLRLDVANELSHTFCRQLYRRMRSLKKDFYLLGEIWRSALPWLRGGELDSVMNYPLALCFWKFFYDKTLPALTLEREINAVFTAYPEPVTVGLFNLLDSHDTPRLFTRNGGDAFAVWQQYALLLSLPGSPCIYYGSEVLLAGGNDPDCRRCMPWQAIEAGEYAEPMSMMRQLIALRHTHPAMTASGYSYLHDVPLAESEPNRIIHLQKYAETVEPAETTETVETAEVPITRSIDLILNCGTAPVSIAQIIDEKARVYLSLRCRDKTVQPGGFIFFEHLINR</sequence>
<accession>A0A6P1Y267</accession>
<name>A0A6P1Y267_9SPIR</name>
<dbReference type="Gene3D" id="3.20.20.80">
    <property type="entry name" value="Glycosidases"/>
    <property type="match status" value="1"/>
</dbReference>
<dbReference type="InterPro" id="IPR006047">
    <property type="entry name" value="GH13_cat_dom"/>
</dbReference>
<dbReference type="InterPro" id="IPR014756">
    <property type="entry name" value="Ig_E-set"/>
</dbReference>
<keyword evidence="2" id="KW-0326">Glycosidase</keyword>
<dbReference type="PANTHER" id="PTHR10357:SF210">
    <property type="entry name" value="MALTODEXTRIN GLUCOSIDASE"/>
    <property type="match status" value="1"/>
</dbReference>
<organism evidence="4 5">
    <name type="scientific">Treponema vincentii</name>
    <dbReference type="NCBI Taxonomy" id="69710"/>
    <lineage>
        <taxon>Bacteria</taxon>
        <taxon>Pseudomonadati</taxon>
        <taxon>Spirochaetota</taxon>
        <taxon>Spirochaetia</taxon>
        <taxon>Spirochaetales</taxon>
        <taxon>Treponemataceae</taxon>
        <taxon>Treponema</taxon>
    </lineage>
</organism>
<dbReference type="Pfam" id="PF02903">
    <property type="entry name" value="Alpha-amylase_N"/>
    <property type="match status" value="1"/>
</dbReference>
<dbReference type="SUPFAM" id="SSF51445">
    <property type="entry name" value="(Trans)glycosidases"/>
    <property type="match status" value="1"/>
</dbReference>
<evidence type="ECO:0000313" key="5">
    <source>
        <dbReference type="Proteomes" id="UP000464374"/>
    </source>
</evidence>
<dbReference type="SUPFAM" id="SSF81296">
    <property type="entry name" value="E set domains"/>
    <property type="match status" value="1"/>
</dbReference>
<dbReference type="GO" id="GO:0004553">
    <property type="term" value="F:hydrolase activity, hydrolyzing O-glycosyl compounds"/>
    <property type="evidence" value="ECO:0007669"/>
    <property type="project" value="InterPro"/>
</dbReference>
<reference evidence="4 5" key="1">
    <citation type="submission" date="2020-01" db="EMBL/GenBank/DDBJ databases">
        <title>Complete genome sequence of a human oral phylogroup 1 Treponema sp. strain ATCC 700766, originally isolated from periodontitis dental plaque.</title>
        <authorList>
            <person name="Chan Y."/>
            <person name="Huo Y.-B."/>
            <person name="Yu X.-L."/>
            <person name="Zeng H."/>
            <person name="Leung W.-K."/>
            <person name="Watt R.M."/>
        </authorList>
    </citation>
    <scope>NUCLEOTIDE SEQUENCE [LARGE SCALE GENOMIC DNA]</scope>
    <source>
        <strain evidence="4 5">OMZ 804</strain>
    </source>
</reference>